<dbReference type="NCBIfam" id="TIGR01539">
    <property type="entry name" value="portal_lambda"/>
    <property type="match status" value="1"/>
</dbReference>
<dbReference type="InterPro" id="IPR006429">
    <property type="entry name" value="Phage_lambda_portal"/>
</dbReference>
<evidence type="ECO:0000256" key="1">
    <source>
        <dbReference type="SAM" id="MobiDB-lite"/>
    </source>
</evidence>
<dbReference type="Pfam" id="PF05136">
    <property type="entry name" value="Phage_portal_2"/>
    <property type="match status" value="1"/>
</dbReference>
<accession>A0ABP2A8N9</accession>
<dbReference type="Proteomes" id="UP000182178">
    <property type="component" value="Unassembled WGS sequence"/>
</dbReference>
<gene>
    <name evidence="2" type="ORF">Ga0061061_11643</name>
</gene>
<dbReference type="EMBL" id="CYHC01000016">
    <property type="protein sequence ID" value="CUA90903.1"/>
    <property type="molecule type" value="Genomic_DNA"/>
</dbReference>
<dbReference type="RefSeq" id="WP_055460969.1">
    <property type="nucleotide sequence ID" value="NZ_CYHC01000016.1"/>
</dbReference>
<comment type="caution">
    <text evidence="2">The sequence shown here is derived from an EMBL/GenBank/DDBJ whole genome shotgun (WGS) entry which is preliminary data.</text>
</comment>
<sequence length="533" mass="59238">MGLIEKIRGAVGLPVTASPRRQAPSAAYMRGDKGIVMGAWRPPVREPRHDVADAYELAIGRALDVIQNSGWVAGIIDQAVANTVGEGLRLNSTPDMSAFGWDRKTTSAWARRVEQRFELWARTPLECDIECRRTFGQMQAATFRQWFATGEIVSQLRFKYRPGGQYGTKVKLLPPWWLSKFSNEAERIVQGVRMDEDGCPIAYIVRSRAPGLNGVQDVEFRARDSFGRPKLVHVFDGVAGQVRGITPLVPALRLCRQFDQLADATLMAALVQTVFAASIKSDEPTEDMLRSLLTPQEQARVLGSGATVFDVWYEAQAGWYDKSVIDVGINGRVAHLFPGQELQFHSPAHPTSHYKDFALHLLRELARCAGLTYESATGDYEGATYSSVRMAVNEIFAITRYRRKNVVTPFCQPAFEAWLEEEIESGGVDLPGGIEAFLANRTAICRAEWHGAAKPQADDLKTAKAHEIWKRLGVMTDEAICNDLGTDVEDVYAQRAREREMRGEYGLPEAETVEADPDADALLTEREEEDGDG</sequence>
<evidence type="ECO:0000313" key="2">
    <source>
        <dbReference type="EMBL" id="CUA90903.1"/>
    </source>
</evidence>
<feature type="region of interest" description="Disordered" evidence="1">
    <location>
        <begin position="500"/>
        <end position="533"/>
    </location>
</feature>
<reference evidence="2 3" key="1">
    <citation type="submission" date="2015-08" db="EMBL/GenBank/DDBJ databases">
        <authorList>
            <person name="Varghese N."/>
        </authorList>
    </citation>
    <scope>NUCLEOTIDE SEQUENCE [LARGE SCALE GENOMIC DNA]</scope>
    <source>
        <strain evidence="2 3">DSM 18167</strain>
    </source>
</reference>
<proteinExistence type="predicted"/>
<organism evidence="2 3">
    <name type="scientific">Chelatococcus sambhunathii</name>
    <dbReference type="NCBI Taxonomy" id="363953"/>
    <lineage>
        <taxon>Bacteria</taxon>
        <taxon>Pseudomonadati</taxon>
        <taxon>Pseudomonadota</taxon>
        <taxon>Alphaproteobacteria</taxon>
        <taxon>Hyphomicrobiales</taxon>
        <taxon>Chelatococcaceae</taxon>
        <taxon>Chelatococcus</taxon>
    </lineage>
</organism>
<name>A0ABP2A8N9_9HYPH</name>
<keyword evidence="3" id="KW-1185">Reference proteome</keyword>
<protein>
    <submittedName>
        <fullName evidence="2">Phage portal protein, lambda family</fullName>
    </submittedName>
</protein>
<evidence type="ECO:0000313" key="3">
    <source>
        <dbReference type="Proteomes" id="UP000182178"/>
    </source>
</evidence>